<gene>
    <name evidence="1" type="ORF">CPT_Mansfield_011</name>
</gene>
<accession>A0A5B9NBE7</accession>
<dbReference type="EMBL" id="MK903282">
    <property type="protein sequence ID" value="QEG09836.1"/>
    <property type="molecule type" value="Genomic_DNA"/>
</dbReference>
<dbReference type="Proteomes" id="UP000324813">
    <property type="component" value="Segment"/>
</dbReference>
<organism evidence="1 2">
    <name type="scientific">Escherichia phage Mansfield</name>
    <dbReference type="NCBI Taxonomy" id="2591099"/>
    <lineage>
        <taxon>Viruses</taxon>
        <taxon>Duplodnaviria</taxon>
        <taxon>Heunggongvirae</taxon>
        <taxon>Uroviricota</taxon>
        <taxon>Caudoviricetes</taxon>
        <taxon>Lindbergviridae</taxon>
        <taxon>Wifcevirus</taxon>
        <taxon>Wifcevirus mansfield</taxon>
    </lineage>
</organism>
<name>A0A5B9NBE7_9CAUD</name>
<evidence type="ECO:0000313" key="1">
    <source>
        <dbReference type="EMBL" id="QEG09836.1"/>
    </source>
</evidence>
<evidence type="ECO:0000313" key="2">
    <source>
        <dbReference type="Proteomes" id="UP000324813"/>
    </source>
</evidence>
<sequence length="82" mass="9448">MNQNESVAFLQWLEGVVEYRAASDRFIFQGKSFKRKGQAQKAARKYWKEVYSEFFQQMGIVGSTVSGDPAQLVSIDESNRYN</sequence>
<proteinExistence type="predicted"/>
<keyword evidence="2" id="KW-1185">Reference proteome</keyword>
<reference evidence="2" key="1">
    <citation type="submission" date="2019-05" db="EMBL/GenBank/DDBJ databases">
        <title>Complete Genome Sequence of Escherichia coli Myophage Mansfield.</title>
        <authorList>
            <person name="D'Souza G.M."/>
            <person name="Klotz K."/>
            <person name="Moreland R."/>
            <person name="Liu M."/>
            <person name="Ramsey J."/>
        </authorList>
    </citation>
    <scope>NUCLEOTIDE SEQUENCE [LARGE SCALE GENOMIC DNA]</scope>
</reference>
<protein>
    <submittedName>
        <fullName evidence="1">Uncharacterized protein</fullName>
    </submittedName>
</protein>